<evidence type="ECO:0000313" key="7">
    <source>
        <dbReference type="EMBL" id="GJU00322.1"/>
    </source>
</evidence>
<keyword evidence="2" id="KW-0812">Transmembrane</keyword>
<evidence type="ECO:0000256" key="4">
    <source>
        <dbReference type="ARBA" id="ARBA00023136"/>
    </source>
</evidence>
<comment type="caution">
    <text evidence="7">The sequence shown here is derived from an EMBL/GenBank/DDBJ whole genome shotgun (WGS) entry which is preliminary data.</text>
</comment>
<evidence type="ECO:0000313" key="8">
    <source>
        <dbReference type="Proteomes" id="UP001151760"/>
    </source>
</evidence>
<keyword evidence="3" id="KW-1133">Transmembrane helix</keyword>
<reference evidence="7" key="2">
    <citation type="submission" date="2022-01" db="EMBL/GenBank/DDBJ databases">
        <authorList>
            <person name="Yamashiro T."/>
            <person name="Shiraishi A."/>
            <person name="Satake H."/>
            <person name="Nakayama K."/>
        </authorList>
    </citation>
    <scope>NUCLEOTIDE SEQUENCE</scope>
</reference>
<feature type="signal peptide" evidence="6">
    <location>
        <begin position="1"/>
        <end position="19"/>
    </location>
</feature>
<dbReference type="InterPro" id="IPR008511">
    <property type="entry name" value="ROH1-like"/>
</dbReference>
<dbReference type="Pfam" id="PF05633">
    <property type="entry name" value="ROH1-like"/>
    <property type="match status" value="1"/>
</dbReference>
<keyword evidence="8" id="KW-1185">Reference proteome</keyword>
<protein>
    <submittedName>
        <fullName evidence="7">BYPASS-related protein</fullName>
    </submittedName>
</protein>
<keyword evidence="4" id="KW-0472">Membrane</keyword>
<comment type="subcellular location">
    <subcellularLocation>
        <location evidence="1">Membrane</location>
        <topology evidence="1">Single-pass membrane protein</topology>
    </subcellularLocation>
</comment>
<proteinExistence type="inferred from homology"/>
<evidence type="ECO:0000256" key="2">
    <source>
        <dbReference type="ARBA" id="ARBA00022692"/>
    </source>
</evidence>
<organism evidence="7 8">
    <name type="scientific">Tanacetum coccineum</name>
    <dbReference type="NCBI Taxonomy" id="301880"/>
    <lineage>
        <taxon>Eukaryota</taxon>
        <taxon>Viridiplantae</taxon>
        <taxon>Streptophyta</taxon>
        <taxon>Embryophyta</taxon>
        <taxon>Tracheophyta</taxon>
        <taxon>Spermatophyta</taxon>
        <taxon>Magnoliopsida</taxon>
        <taxon>eudicotyledons</taxon>
        <taxon>Gunneridae</taxon>
        <taxon>Pentapetalae</taxon>
        <taxon>asterids</taxon>
        <taxon>campanulids</taxon>
        <taxon>Asterales</taxon>
        <taxon>Asteraceae</taxon>
        <taxon>Asteroideae</taxon>
        <taxon>Anthemideae</taxon>
        <taxon>Anthemidinae</taxon>
        <taxon>Tanacetum</taxon>
    </lineage>
</organism>
<evidence type="ECO:0000256" key="3">
    <source>
        <dbReference type="ARBA" id="ARBA00022989"/>
    </source>
</evidence>
<reference evidence="7" key="1">
    <citation type="journal article" date="2022" name="Int. J. Mol. Sci.">
        <title>Draft Genome of Tanacetum Coccineum: Genomic Comparison of Closely Related Tanacetum-Family Plants.</title>
        <authorList>
            <person name="Yamashiro T."/>
            <person name="Shiraishi A."/>
            <person name="Nakayama K."/>
            <person name="Satake H."/>
        </authorList>
    </citation>
    <scope>NUCLEOTIDE SEQUENCE</scope>
</reference>
<dbReference type="EMBL" id="BQNB010020852">
    <property type="protein sequence ID" value="GJU00322.1"/>
    <property type="molecule type" value="Genomic_DNA"/>
</dbReference>
<dbReference type="PANTHER" id="PTHR31509">
    <property type="entry name" value="BPS1-LIKE PROTEIN"/>
    <property type="match status" value="1"/>
</dbReference>
<evidence type="ECO:0000256" key="6">
    <source>
        <dbReference type="SAM" id="SignalP"/>
    </source>
</evidence>
<accession>A0ABQ5IJF2</accession>
<keyword evidence="6" id="KW-0732">Signal</keyword>
<dbReference type="Proteomes" id="UP001151760">
    <property type="component" value="Unassembled WGS sequence"/>
</dbReference>
<feature type="chain" id="PRO_5045987349" evidence="6">
    <location>
        <begin position="20"/>
        <end position="384"/>
    </location>
</feature>
<gene>
    <name evidence="7" type="ORF">Tco_1110660</name>
</gene>
<evidence type="ECO:0000256" key="1">
    <source>
        <dbReference type="ARBA" id="ARBA00004167"/>
    </source>
</evidence>
<comment type="similarity">
    <text evidence="5">Belongs to the ROH1 family.</text>
</comment>
<sequence length="384" mass="44225">MVTHFHRSLLLTLARCCRSKPSTKRDSTVYPINEVESSEVEAFNEKVTQMFHNLALVESNELLSVSWISKLLAGFQSCQEQFRVLLSKNKACLNKHGLETSLSDYFERSVKSLDVCNAIRDGIEEIKLWRNQIETALRVLNDQKKLGEAQILRAKRALNDLEMKINDGKESGSNFAQRNHSFNMKKLRYQESEALTHSKSFTWSVSRSWSASKQLQVIGNNVMVPKRSEIIATNGLVLAIYTMSHVLHFVMWALVAAIPCQGRGLQSPFCITSNFAWGVSILSLQERILNEYKKRDRRNNCGLLKEIHGIGKYTRYMNELTNSTRFPLEEEQEGEMKKRIEKLRIVYKSLKIGLDPLERQVREVFLGIVRCRMEELDVLARPHD</sequence>
<evidence type="ECO:0000256" key="5">
    <source>
        <dbReference type="ARBA" id="ARBA00035114"/>
    </source>
</evidence>
<name>A0ABQ5IJF2_9ASTR</name>